<keyword evidence="2" id="KW-0472">Membrane</keyword>
<feature type="region of interest" description="Disordered" evidence="1">
    <location>
        <begin position="111"/>
        <end position="139"/>
    </location>
</feature>
<dbReference type="EMBL" id="JADOUF010000001">
    <property type="protein sequence ID" value="MBG6135726.1"/>
    <property type="molecule type" value="Genomic_DNA"/>
</dbReference>
<evidence type="ECO:0000313" key="4">
    <source>
        <dbReference type="Proteomes" id="UP000622552"/>
    </source>
</evidence>
<accession>A0A8J7KJQ8</accession>
<dbReference type="AlphaFoldDB" id="A0A8J7KJQ8"/>
<name>A0A8J7KJQ8_9ACTN</name>
<feature type="transmembrane region" description="Helical" evidence="2">
    <location>
        <begin position="66"/>
        <end position="89"/>
    </location>
</feature>
<reference evidence="3" key="1">
    <citation type="submission" date="2020-11" db="EMBL/GenBank/DDBJ databases">
        <title>Sequencing the genomes of 1000 actinobacteria strains.</title>
        <authorList>
            <person name="Klenk H.-P."/>
        </authorList>
    </citation>
    <scope>NUCLEOTIDE SEQUENCE</scope>
    <source>
        <strain evidence="3">DSM 45356</strain>
    </source>
</reference>
<keyword evidence="4" id="KW-1185">Reference proteome</keyword>
<dbReference type="Proteomes" id="UP000622552">
    <property type="component" value="Unassembled WGS sequence"/>
</dbReference>
<organism evidence="3 4">
    <name type="scientific">Longispora fulva</name>
    <dbReference type="NCBI Taxonomy" id="619741"/>
    <lineage>
        <taxon>Bacteria</taxon>
        <taxon>Bacillati</taxon>
        <taxon>Actinomycetota</taxon>
        <taxon>Actinomycetes</taxon>
        <taxon>Micromonosporales</taxon>
        <taxon>Micromonosporaceae</taxon>
        <taxon>Longispora</taxon>
    </lineage>
</organism>
<proteinExistence type="predicted"/>
<feature type="compositionally biased region" description="Basic and acidic residues" evidence="1">
    <location>
        <begin position="113"/>
        <end position="124"/>
    </location>
</feature>
<evidence type="ECO:0000256" key="2">
    <source>
        <dbReference type="SAM" id="Phobius"/>
    </source>
</evidence>
<gene>
    <name evidence="3" type="ORF">IW245_001920</name>
</gene>
<evidence type="ECO:0000313" key="3">
    <source>
        <dbReference type="EMBL" id="MBG6135726.1"/>
    </source>
</evidence>
<feature type="compositionally biased region" description="Basic residues" evidence="1">
    <location>
        <begin position="129"/>
        <end position="139"/>
    </location>
</feature>
<keyword evidence="2" id="KW-0812">Transmembrane</keyword>
<feature type="transmembrane region" description="Helical" evidence="2">
    <location>
        <begin position="25"/>
        <end position="46"/>
    </location>
</feature>
<evidence type="ECO:0000256" key="1">
    <source>
        <dbReference type="SAM" id="MobiDB-lite"/>
    </source>
</evidence>
<dbReference type="RefSeq" id="WP_197002795.1">
    <property type="nucleotide sequence ID" value="NZ_BONS01000002.1"/>
</dbReference>
<comment type="caution">
    <text evidence="3">The sequence shown here is derived from an EMBL/GenBank/DDBJ whole genome shotgun (WGS) entry which is preliminary data.</text>
</comment>
<sequence>MGNDSVTCFGLDPDWARLGMLKRRAGYLAAIGIVLASTILLPALMGGTVTSDDAATPNWLPSTLRATFAVNVTIGGCFLAIAAIVWIVWRIRRADADRAFASCPHRSTCLRPHGPDASDDERVGPARCGARRSAVRPGR</sequence>
<protein>
    <submittedName>
        <fullName evidence="3">Uncharacterized protein</fullName>
    </submittedName>
</protein>
<keyword evidence="2" id="KW-1133">Transmembrane helix</keyword>